<gene>
    <name evidence="7" type="ORF">B0A81_01815</name>
</gene>
<dbReference type="PANTHER" id="PTHR11228">
    <property type="entry name" value="RADICAL SAM DOMAIN PROTEIN"/>
    <property type="match status" value="1"/>
</dbReference>
<sequence>MTPFTLLDYPDKTACIVWLAGCNMRCLYCYNPDIVLGKGKIDFETVLAFLRTRKGLLDGVVLSGGECTMHKNIIPFIKEIKALGFTVKIDTNGSKPNVLRKLISEKLIDYAALDFKSLPDTFKQITKSNLFSEFEESLLLLITSSILFEVRTTIHSNLINKSELLKMRTYLETQNFEGNYYIQHFRNNVPTLASIGHSDQKMNIADFSASKVKIVFRE</sequence>
<feature type="domain" description="Radical SAM core" evidence="6">
    <location>
        <begin position="8"/>
        <end position="218"/>
    </location>
</feature>
<keyword evidence="3" id="KW-0479">Metal-binding</keyword>
<keyword evidence="5" id="KW-0411">Iron-sulfur</keyword>
<evidence type="ECO:0000259" key="6">
    <source>
        <dbReference type="PROSITE" id="PS51918"/>
    </source>
</evidence>
<keyword evidence="4" id="KW-0408">Iron</keyword>
<dbReference type="InterPro" id="IPR012840">
    <property type="entry name" value="NrdG2"/>
</dbReference>
<dbReference type="EMBL" id="MUHD01000003">
    <property type="protein sequence ID" value="OXB11368.1"/>
    <property type="molecule type" value="Genomic_DNA"/>
</dbReference>
<evidence type="ECO:0000256" key="2">
    <source>
        <dbReference type="ARBA" id="ARBA00022691"/>
    </source>
</evidence>
<evidence type="ECO:0000313" key="8">
    <source>
        <dbReference type="Proteomes" id="UP000198381"/>
    </source>
</evidence>
<dbReference type="Gene3D" id="3.20.20.70">
    <property type="entry name" value="Aldolase class I"/>
    <property type="match status" value="1"/>
</dbReference>
<dbReference type="InterPro" id="IPR013785">
    <property type="entry name" value="Aldolase_TIM"/>
</dbReference>
<dbReference type="SFLD" id="SFLDS00029">
    <property type="entry name" value="Radical_SAM"/>
    <property type="match status" value="1"/>
</dbReference>
<dbReference type="NCBIfam" id="TIGR02495">
    <property type="entry name" value="NrdG2"/>
    <property type="match status" value="1"/>
</dbReference>
<dbReference type="InterPro" id="IPR050377">
    <property type="entry name" value="Radical_SAM_PqqE_MftC-like"/>
</dbReference>
<evidence type="ECO:0000256" key="1">
    <source>
        <dbReference type="ARBA" id="ARBA00001966"/>
    </source>
</evidence>
<name>A0ABX4CZN2_9FLAO</name>
<dbReference type="SFLD" id="SFLDG01067">
    <property type="entry name" value="SPASM/twitch_domain_containing"/>
    <property type="match status" value="1"/>
</dbReference>
<keyword evidence="8" id="KW-1185">Reference proteome</keyword>
<organism evidence="7 8">
    <name type="scientific">Flavobacterium plurextorum</name>
    <dbReference type="NCBI Taxonomy" id="1114867"/>
    <lineage>
        <taxon>Bacteria</taxon>
        <taxon>Pseudomonadati</taxon>
        <taxon>Bacteroidota</taxon>
        <taxon>Flavobacteriia</taxon>
        <taxon>Flavobacteriales</taxon>
        <taxon>Flavobacteriaceae</taxon>
        <taxon>Flavobacterium</taxon>
    </lineage>
</organism>
<dbReference type="SFLD" id="SFLDG01094">
    <property type="entry name" value="Uncharacterised_Radical_SAM_Su"/>
    <property type="match status" value="1"/>
</dbReference>
<dbReference type="InterPro" id="IPR007197">
    <property type="entry name" value="rSAM"/>
</dbReference>
<evidence type="ECO:0000256" key="4">
    <source>
        <dbReference type="ARBA" id="ARBA00023004"/>
    </source>
</evidence>
<comment type="cofactor">
    <cofactor evidence="1">
        <name>[4Fe-4S] cluster</name>
        <dbReference type="ChEBI" id="CHEBI:49883"/>
    </cofactor>
</comment>
<reference evidence="7 8" key="1">
    <citation type="submission" date="2016-11" db="EMBL/GenBank/DDBJ databases">
        <title>Whole genomes of Flavobacteriaceae.</title>
        <authorList>
            <person name="Stine C."/>
            <person name="Li C."/>
            <person name="Tadesse D."/>
        </authorList>
    </citation>
    <scope>NUCLEOTIDE SEQUENCE [LARGE SCALE GENOMIC DNA]</scope>
    <source>
        <strain evidence="7 8">CCUG 60112</strain>
    </source>
</reference>
<comment type="caution">
    <text evidence="7">The sequence shown here is derived from an EMBL/GenBank/DDBJ whole genome shotgun (WGS) entry which is preliminary data.</text>
</comment>
<protein>
    <submittedName>
        <fullName evidence="7">Anaerobic ribonucleoside-triphosphate reductase activating protein</fullName>
    </submittedName>
</protein>
<dbReference type="PROSITE" id="PS51918">
    <property type="entry name" value="RADICAL_SAM"/>
    <property type="match status" value="1"/>
</dbReference>
<proteinExistence type="predicted"/>
<dbReference type="CDD" id="cd01335">
    <property type="entry name" value="Radical_SAM"/>
    <property type="match status" value="1"/>
</dbReference>
<dbReference type="InterPro" id="IPR058240">
    <property type="entry name" value="rSAM_sf"/>
</dbReference>
<dbReference type="Pfam" id="PF04055">
    <property type="entry name" value="Radical_SAM"/>
    <property type="match status" value="1"/>
</dbReference>
<dbReference type="Proteomes" id="UP000198381">
    <property type="component" value="Unassembled WGS sequence"/>
</dbReference>
<accession>A0ABX4CZN2</accession>
<evidence type="ECO:0000256" key="5">
    <source>
        <dbReference type="ARBA" id="ARBA00023014"/>
    </source>
</evidence>
<keyword evidence="2" id="KW-0949">S-adenosyl-L-methionine</keyword>
<evidence type="ECO:0000313" key="7">
    <source>
        <dbReference type="EMBL" id="OXB11368.1"/>
    </source>
</evidence>
<dbReference type="SUPFAM" id="SSF102114">
    <property type="entry name" value="Radical SAM enzymes"/>
    <property type="match status" value="1"/>
</dbReference>
<evidence type="ECO:0000256" key="3">
    <source>
        <dbReference type="ARBA" id="ARBA00022723"/>
    </source>
</evidence>
<dbReference type="PANTHER" id="PTHR11228:SF27">
    <property type="entry name" value="GLYCYL-RADICAL ENZYME ACTIVATING ENZYME MJ1227-RELATED"/>
    <property type="match status" value="1"/>
</dbReference>